<dbReference type="EMBL" id="CAXAMN010005814">
    <property type="protein sequence ID" value="CAK9015472.1"/>
    <property type="molecule type" value="Genomic_DNA"/>
</dbReference>
<dbReference type="Proteomes" id="UP001642484">
    <property type="component" value="Unassembled WGS sequence"/>
</dbReference>
<comment type="caution">
    <text evidence="1">The sequence shown here is derived from an EMBL/GenBank/DDBJ whole genome shotgun (WGS) entry which is preliminary data.</text>
</comment>
<organism evidence="1 2">
    <name type="scientific">Durusdinium trenchii</name>
    <dbReference type="NCBI Taxonomy" id="1381693"/>
    <lineage>
        <taxon>Eukaryota</taxon>
        <taxon>Sar</taxon>
        <taxon>Alveolata</taxon>
        <taxon>Dinophyceae</taxon>
        <taxon>Suessiales</taxon>
        <taxon>Symbiodiniaceae</taxon>
        <taxon>Durusdinium</taxon>
    </lineage>
</organism>
<feature type="non-terminal residue" evidence="1">
    <location>
        <position position="1"/>
    </location>
</feature>
<accession>A0ABP0JMY0</accession>
<feature type="non-terminal residue" evidence="1">
    <location>
        <position position="50"/>
    </location>
</feature>
<name>A0ABP0JMY0_9DINO</name>
<evidence type="ECO:0000313" key="2">
    <source>
        <dbReference type="Proteomes" id="UP001642484"/>
    </source>
</evidence>
<gene>
    <name evidence="1" type="ORF">CCMP2556_LOCUS12113</name>
</gene>
<sequence length="50" mass="5864">VLLRDVDFIRPRHELQTYSFPVERRELPVLQDPVQADAVGVVQMQEEWGT</sequence>
<protein>
    <submittedName>
        <fullName evidence="1">Uncharacterized protein</fullName>
    </submittedName>
</protein>
<reference evidence="1 2" key="1">
    <citation type="submission" date="2024-02" db="EMBL/GenBank/DDBJ databases">
        <authorList>
            <person name="Chen Y."/>
            <person name="Shah S."/>
            <person name="Dougan E. K."/>
            <person name="Thang M."/>
            <person name="Chan C."/>
        </authorList>
    </citation>
    <scope>NUCLEOTIDE SEQUENCE [LARGE SCALE GENOMIC DNA]</scope>
</reference>
<keyword evidence="2" id="KW-1185">Reference proteome</keyword>
<proteinExistence type="predicted"/>
<evidence type="ECO:0000313" key="1">
    <source>
        <dbReference type="EMBL" id="CAK9015472.1"/>
    </source>
</evidence>